<dbReference type="GO" id="GO:0008270">
    <property type="term" value="F:zinc ion binding"/>
    <property type="evidence" value="ECO:0007669"/>
    <property type="project" value="UniProtKB-KW"/>
</dbReference>
<dbReference type="Proteomes" id="UP000298138">
    <property type="component" value="Unassembled WGS sequence"/>
</dbReference>
<dbReference type="InterPro" id="IPR016181">
    <property type="entry name" value="Acyl_CoA_acyltransferase"/>
</dbReference>
<dbReference type="OrthoDB" id="787137at2759"/>
<dbReference type="Gene3D" id="1.10.10.10">
    <property type="entry name" value="Winged helix-like DNA-binding domain superfamily/Winged helix DNA-binding domain"/>
    <property type="match status" value="1"/>
</dbReference>
<dbReference type="InterPro" id="IPR040706">
    <property type="entry name" value="Zf-MYST"/>
</dbReference>
<comment type="subcellular location">
    <subcellularLocation>
        <location evidence="1 13">Nucleus</location>
    </subcellularLocation>
</comment>
<keyword evidence="9" id="KW-0007">Acetylation</keyword>
<evidence type="ECO:0000256" key="14">
    <source>
        <dbReference type="SAM" id="MobiDB-lite"/>
    </source>
</evidence>
<dbReference type="Pfam" id="PF01853">
    <property type="entry name" value="MOZ_SAS"/>
    <property type="match status" value="1"/>
</dbReference>
<evidence type="ECO:0000256" key="6">
    <source>
        <dbReference type="ARBA" id="ARBA00022771"/>
    </source>
</evidence>
<evidence type="ECO:0000256" key="5">
    <source>
        <dbReference type="ARBA" id="ARBA00022723"/>
    </source>
</evidence>
<proteinExistence type="inferred from homology"/>
<dbReference type="GO" id="GO:0005634">
    <property type="term" value="C:nucleus"/>
    <property type="evidence" value="ECO:0007669"/>
    <property type="project" value="UniProtKB-SubCell"/>
</dbReference>
<dbReference type="GO" id="GO:0004402">
    <property type="term" value="F:histone acetyltransferase activity"/>
    <property type="evidence" value="ECO:0007669"/>
    <property type="project" value="InterPro"/>
</dbReference>
<feature type="compositionally biased region" description="Polar residues" evidence="14">
    <location>
        <begin position="1"/>
        <end position="15"/>
    </location>
</feature>
<dbReference type="GO" id="GO:1990467">
    <property type="term" value="C:NuA3a histone acetyltransferase complex"/>
    <property type="evidence" value="ECO:0007669"/>
    <property type="project" value="TreeGrafter"/>
</dbReference>
<dbReference type="Gene3D" id="3.40.630.30">
    <property type="match status" value="1"/>
</dbReference>
<dbReference type="FunFam" id="3.30.60.60:FF:000001">
    <property type="entry name" value="Histone acetyltransferase"/>
    <property type="match status" value="1"/>
</dbReference>
<dbReference type="EC" id="2.3.1.48" evidence="3 13"/>
<name>A0A4S2N6J0_9PEZI</name>
<dbReference type="Pfam" id="PF17772">
    <property type="entry name" value="zf-MYST"/>
    <property type="match status" value="1"/>
</dbReference>
<feature type="domain" description="MYST-type HAT" evidence="15">
    <location>
        <begin position="175"/>
        <end position="449"/>
    </location>
</feature>
<evidence type="ECO:0000259" key="15">
    <source>
        <dbReference type="PROSITE" id="PS51726"/>
    </source>
</evidence>
<organism evidence="16 17">
    <name type="scientific">Ascodesmis nigricans</name>
    <dbReference type="NCBI Taxonomy" id="341454"/>
    <lineage>
        <taxon>Eukaryota</taxon>
        <taxon>Fungi</taxon>
        <taxon>Dikarya</taxon>
        <taxon>Ascomycota</taxon>
        <taxon>Pezizomycotina</taxon>
        <taxon>Pezizomycetes</taxon>
        <taxon>Pezizales</taxon>
        <taxon>Ascodesmidaceae</taxon>
        <taxon>Ascodesmis</taxon>
    </lineage>
</organism>
<feature type="region of interest" description="Disordered" evidence="14">
    <location>
        <begin position="58"/>
        <end position="101"/>
    </location>
</feature>
<dbReference type="AlphaFoldDB" id="A0A4S2N6J0"/>
<dbReference type="PANTHER" id="PTHR10615">
    <property type="entry name" value="HISTONE ACETYLTRANSFERASE"/>
    <property type="match status" value="1"/>
</dbReference>
<evidence type="ECO:0000256" key="8">
    <source>
        <dbReference type="ARBA" id="ARBA00022853"/>
    </source>
</evidence>
<evidence type="ECO:0000313" key="17">
    <source>
        <dbReference type="Proteomes" id="UP000298138"/>
    </source>
</evidence>
<comment type="similarity">
    <text evidence="2 13">Belongs to the MYST (SAS/MOZ) family.</text>
</comment>
<dbReference type="InParanoid" id="A0A4S2N6J0"/>
<keyword evidence="4" id="KW-0808">Transferase</keyword>
<evidence type="ECO:0000256" key="11">
    <source>
        <dbReference type="ARBA" id="ARBA00045805"/>
    </source>
</evidence>
<feature type="region of interest" description="Disordered" evidence="14">
    <location>
        <begin position="119"/>
        <end position="142"/>
    </location>
</feature>
<evidence type="ECO:0000256" key="10">
    <source>
        <dbReference type="ARBA" id="ARBA00023242"/>
    </source>
</evidence>
<evidence type="ECO:0000256" key="13">
    <source>
        <dbReference type="RuleBase" id="RU361211"/>
    </source>
</evidence>
<comment type="function">
    <text evidence="11">Catalytic component of the NuA4 histone acetyltransferase (HAT) complex which is involved in epigenetic transcriptional activation of selected genes principally by acetylation of nucleosomal histones H4, H3, H2B, H2A and H2A variant H2A.Z. Acetylates histone H4 to form H4K5ac, H4K8ac, H4K12ac and H4K16ac, histone H3 to form H3K14ac, and histone H2A to form H2AK4ac and H2AK7ac. The NuA4 complex is involved in the DNA damage response and is required for chromosome segregation. The NuA4 complex plays a direct role in repair of DNA double-strand breaks (DSBs) through homologous recombination. Recruitment to promoters depends on H3K4me. Also acetylates non-histone proteins. In addition to protein acetyltransferase, can use different acyl-CoA substrates, such as 2-hydroxyisobutanoyl-CoA (2-hydroxyisobutyryl-CoA) or (2E)-butenoyl-CoA (crotonyl-CoA), and is able to mediate protein 2-hydroxyisobutyrylation and crotonylation, respectively.</text>
</comment>
<evidence type="ECO:0000313" key="16">
    <source>
        <dbReference type="EMBL" id="TGZ84867.1"/>
    </source>
</evidence>
<evidence type="ECO:0000256" key="7">
    <source>
        <dbReference type="ARBA" id="ARBA00022833"/>
    </source>
</evidence>
<accession>A0A4S2N6J0</accession>
<feature type="region of interest" description="Disordered" evidence="14">
    <location>
        <begin position="1"/>
        <end position="36"/>
    </location>
</feature>
<dbReference type="GO" id="GO:0003682">
    <property type="term" value="F:chromatin binding"/>
    <property type="evidence" value="ECO:0007669"/>
    <property type="project" value="TreeGrafter"/>
</dbReference>
<dbReference type="PROSITE" id="PS51726">
    <property type="entry name" value="MYST_HAT"/>
    <property type="match status" value="1"/>
</dbReference>
<feature type="active site" description="Proton donor/acceptor" evidence="12">
    <location>
        <position position="351"/>
    </location>
</feature>
<keyword evidence="8" id="KW-0156">Chromatin regulator</keyword>
<dbReference type="GO" id="GO:0006357">
    <property type="term" value="P:regulation of transcription by RNA polymerase II"/>
    <property type="evidence" value="ECO:0007669"/>
    <property type="project" value="TreeGrafter"/>
</dbReference>
<comment type="catalytic activity">
    <reaction evidence="13">
        <text>L-lysyl-[protein] + acetyl-CoA = N(6)-acetyl-L-lysyl-[protein] + CoA + H(+)</text>
        <dbReference type="Rhea" id="RHEA:45948"/>
        <dbReference type="Rhea" id="RHEA-COMP:9752"/>
        <dbReference type="Rhea" id="RHEA-COMP:10731"/>
        <dbReference type="ChEBI" id="CHEBI:15378"/>
        <dbReference type="ChEBI" id="CHEBI:29969"/>
        <dbReference type="ChEBI" id="CHEBI:57287"/>
        <dbReference type="ChEBI" id="CHEBI:57288"/>
        <dbReference type="ChEBI" id="CHEBI:61930"/>
        <dbReference type="EC" id="2.3.1.48"/>
    </reaction>
</comment>
<keyword evidence="6" id="KW-0863">Zinc-finger</keyword>
<evidence type="ECO:0000256" key="9">
    <source>
        <dbReference type="ARBA" id="ARBA00022990"/>
    </source>
</evidence>
<feature type="non-terminal residue" evidence="16">
    <location>
        <position position="478"/>
    </location>
</feature>
<dbReference type="InterPro" id="IPR050603">
    <property type="entry name" value="MYST_HAT"/>
</dbReference>
<protein>
    <recommendedName>
        <fullName evidence="3 13">Histone acetyltransferase</fullName>
        <ecNumber evidence="3 13">2.3.1.48</ecNumber>
    </recommendedName>
</protein>
<gene>
    <name evidence="16" type="ORF">EX30DRAFT_301324</name>
</gene>
<dbReference type="SUPFAM" id="SSF55729">
    <property type="entry name" value="Acyl-CoA N-acyltransferases (Nat)"/>
    <property type="match status" value="1"/>
</dbReference>
<dbReference type="InterPro" id="IPR036388">
    <property type="entry name" value="WH-like_DNA-bd_sf"/>
</dbReference>
<dbReference type="STRING" id="341454.A0A4S2N6J0"/>
<evidence type="ECO:0000256" key="12">
    <source>
        <dbReference type="PIRSR" id="PIRSR602717-51"/>
    </source>
</evidence>
<dbReference type="PANTHER" id="PTHR10615:SF161">
    <property type="entry name" value="HISTONE ACETYLTRANSFERASE KAT7"/>
    <property type="match status" value="1"/>
</dbReference>
<sequence length="478" mass="54760">MESQNHASTTVQDDYNSIAKPTGPRRKRKHQGVWVSHLTAPGKKLVSIRGLPTERLRAILSKPPQPSQARDRGPTRTPARSQPPPKKRPTPTRVTHPNLTASTALYPIRWEEGIPKPYGGILPKEDVDTTDTMPSQKERDRFDAAKNKVEEEKKMRAQLFPPTSVNKRRVEGGISEASLIECIHFGKHEIDTWYAAPYPEEYSLNKVLWICEFCLKYMNSEYVCWRHKLKCPAKHPPGDEIYRDGSISVFEVDGRKQPVYCQNLCLMSKLFLGSKTLYYDVHPFLFYVMTESDEYGMHFVGYFSKEKREGSQSNVSCILTLPIHQRKGYGNLLIDFSYLLTRAEKKTGTPEKPFSDLGLVSYRNYWKLQLCYQLRHQKDPITIGEISLKTGMTTDDIICGLEALNALVCDPLTGTYALRLDYKLFEATIEKWEKKGYVKLNPDALLWTPYVMGKSQAEQLSEMPLSTIAPRPEEERDE</sequence>
<evidence type="ECO:0000256" key="3">
    <source>
        <dbReference type="ARBA" id="ARBA00013184"/>
    </source>
</evidence>
<dbReference type="GO" id="GO:0003712">
    <property type="term" value="F:transcription coregulator activity"/>
    <property type="evidence" value="ECO:0007669"/>
    <property type="project" value="TreeGrafter"/>
</dbReference>
<dbReference type="EMBL" id="ML220112">
    <property type="protein sequence ID" value="TGZ84867.1"/>
    <property type="molecule type" value="Genomic_DNA"/>
</dbReference>
<evidence type="ECO:0000256" key="4">
    <source>
        <dbReference type="ARBA" id="ARBA00022679"/>
    </source>
</evidence>
<keyword evidence="5" id="KW-0479">Metal-binding</keyword>
<evidence type="ECO:0000256" key="1">
    <source>
        <dbReference type="ARBA" id="ARBA00004123"/>
    </source>
</evidence>
<dbReference type="GO" id="GO:0031507">
    <property type="term" value="P:heterochromatin formation"/>
    <property type="evidence" value="ECO:0007669"/>
    <property type="project" value="UniProtKB-ARBA"/>
</dbReference>
<dbReference type="Gene3D" id="3.30.60.60">
    <property type="entry name" value="N-acetyl transferase-like"/>
    <property type="match status" value="1"/>
</dbReference>
<dbReference type="InterPro" id="IPR002717">
    <property type="entry name" value="HAT_MYST-type"/>
</dbReference>
<keyword evidence="7" id="KW-0862">Zinc</keyword>
<reference evidence="16 17" key="1">
    <citation type="submission" date="2019-04" db="EMBL/GenBank/DDBJ databases">
        <title>Comparative genomics and transcriptomics to analyze fruiting body development in filamentous ascomycetes.</title>
        <authorList>
            <consortium name="DOE Joint Genome Institute"/>
            <person name="Lutkenhaus R."/>
            <person name="Traeger S."/>
            <person name="Breuer J."/>
            <person name="Kuo A."/>
            <person name="Lipzen A."/>
            <person name="Pangilinan J."/>
            <person name="Dilworth D."/>
            <person name="Sandor L."/>
            <person name="Poggeler S."/>
            <person name="Barry K."/>
            <person name="Grigoriev I.V."/>
            <person name="Nowrousian M."/>
        </authorList>
    </citation>
    <scope>NUCLEOTIDE SEQUENCE [LARGE SCALE GENOMIC DNA]</scope>
    <source>
        <strain evidence="16 17">CBS 389.68</strain>
    </source>
</reference>
<keyword evidence="17" id="KW-1185">Reference proteome</keyword>
<evidence type="ECO:0000256" key="2">
    <source>
        <dbReference type="ARBA" id="ARBA00010107"/>
    </source>
</evidence>
<dbReference type="FunFam" id="3.40.630.30:FF:000001">
    <property type="entry name" value="Histone acetyltransferase"/>
    <property type="match status" value="1"/>
</dbReference>
<keyword evidence="10 13" id="KW-0539">Nucleus</keyword>